<dbReference type="PANTHER" id="PTHR33119:SF1">
    <property type="entry name" value="FE2OG DIOXYGENASE DOMAIN-CONTAINING PROTEIN"/>
    <property type="match status" value="1"/>
</dbReference>
<name>A0ABR3PT43_9TREE</name>
<feature type="domain" description="DUF4246" evidence="3">
    <location>
        <begin position="34"/>
        <end position="127"/>
    </location>
</feature>
<comment type="caution">
    <text evidence="4">The sequence shown here is derived from an EMBL/GenBank/DDBJ whole genome shotgun (WGS) entry which is preliminary data.</text>
</comment>
<feature type="compositionally biased region" description="Acidic residues" evidence="1">
    <location>
        <begin position="417"/>
        <end position="428"/>
    </location>
</feature>
<protein>
    <submittedName>
        <fullName evidence="4">Uncharacterized protein</fullName>
    </submittedName>
</protein>
<feature type="region of interest" description="Disordered" evidence="1">
    <location>
        <begin position="408"/>
        <end position="431"/>
    </location>
</feature>
<dbReference type="RefSeq" id="XP_069205555.1">
    <property type="nucleotide sequence ID" value="XM_069357618.1"/>
</dbReference>
<dbReference type="Pfam" id="PF21666">
    <property type="entry name" value="DUF4246_N"/>
    <property type="match status" value="1"/>
</dbReference>
<feature type="domain" description="DUF4246" evidence="2">
    <location>
        <begin position="157"/>
        <end position="650"/>
    </location>
</feature>
<dbReference type="Pfam" id="PF14033">
    <property type="entry name" value="DUF4246"/>
    <property type="match status" value="1"/>
</dbReference>
<reference evidence="4 5" key="1">
    <citation type="submission" date="2023-08" db="EMBL/GenBank/DDBJ databases">
        <title>Annotated Genome Sequence of Vanrija albida AlHP1.</title>
        <authorList>
            <person name="Herzog R."/>
        </authorList>
    </citation>
    <scope>NUCLEOTIDE SEQUENCE [LARGE SCALE GENOMIC DNA]</scope>
    <source>
        <strain evidence="4 5">AlHP1</strain>
    </source>
</reference>
<dbReference type="InterPro" id="IPR049192">
    <property type="entry name" value="DUF4246_C"/>
</dbReference>
<dbReference type="InterPro" id="IPR049207">
    <property type="entry name" value="DUF4246_N"/>
</dbReference>
<accession>A0ABR3PT43</accession>
<sequence length="713" mass="79854">MSDTVVSAPASNRSEPGGGQEEGSDIVWAPWQLVPGIGLEVTHYGQAGNFNKPDGVFPTVSFMDDNERGDRYPWSVDYDEHLMGHWRSNTMVPSELSMLWFMNAITDKPEWARKVHDGQITNNWWAELQDFVAKAKEQAGDSYSYPDYNLKFGFGRKMWNYCLAELKEKAEILAKTGAVSICDGAAAAIKADGLVPPDVKAMLRAAAAKFENVPDSEKDWHPISEGRVLDLVHPSLFPLVYGTTRIVSDKPLNLSNALDAYGSGEVIEKDTGSAPFYSCDFQWLPAEVKFSARTGEVKFDSYINNAHPVHNADLYTAVEGVLKVALPLFRAVYERAISYPSLDYVAERTRVPCHECEEEIRNDYVPGHQPGVILEPRSIDETHDEFIARIEEATGIKVGSGKDIKGWCTTGDGNGGEADDGEDDDSEDSYSRYEGLSDWSWWAYDGEERTQPPPRKYEYSGLTADDMSLSKNNDHEPFRLAEFTGDDRWGNLQVVVKLANIHLTPEKPTYDGGSWHVEGLRNESICATALFYYDSDNVTASTLSFRTGIDAEIHKVNFSAPQGQHEAFQRLFGRHVYGAEWGATQQLGSVATIEDRLLVFPNVYQHKVSGFKLEDKTKPGHRKILALFLVDPATRIISTQHVPPQQRGWASFPGAEGRLPREVAIMVEKELDCPYSLEEAKKLRVKLMKERAANNKEINEGIKQDVEFNFCEH</sequence>
<dbReference type="PANTHER" id="PTHR33119">
    <property type="entry name" value="IFI3P"/>
    <property type="match status" value="1"/>
</dbReference>
<evidence type="ECO:0000256" key="1">
    <source>
        <dbReference type="SAM" id="MobiDB-lite"/>
    </source>
</evidence>
<dbReference type="Proteomes" id="UP001565368">
    <property type="component" value="Unassembled WGS sequence"/>
</dbReference>
<feature type="compositionally biased region" description="Polar residues" evidence="1">
    <location>
        <begin position="1"/>
        <end position="14"/>
    </location>
</feature>
<gene>
    <name evidence="4" type="ORF">Q8F55_009250</name>
</gene>
<dbReference type="GeneID" id="95990293"/>
<dbReference type="EMBL" id="JBBXJM010000007">
    <property type="protein sequence ID" value="KAL1405611.1"/>
    <property type="molecule type" value="Genomic_DNA"/>
</dbReference>
<proteinExistence type="predicted"/>
<keyword evidence="5" id="KW-1185">Reference proteome</keyword>
<evidence type="ECO:0000259" key="2">
    <source>
        <dbReference type="Pfam" id="PF14033"/>
    </source>
</evidence>
<evidence type="ECO:0000259" key="3">
    <source>
        <dbReference type="Pfam" id="PF21666"/>
    </source>
</evidence>
<dbReference type="InterPro" id="IPR025340">
    <property type="entry name" value="DUF4246"/>
</dbReference>
<feature type="region of interest" description="Disordered" evidence="1">
    <location>
        <begin position="1"/>
        <end position="23"/>
    </location>
</feature>
<evidence type="ECO:0000313" key="5">
    <source>
        <dbReference type="Proteomes" id="UP001565368"/>
    </source>
</evidence>
<organism evidence="4 5">
    <name type="scientific">Vanrija albida</name>
    <dbReference type="NCBI Taxonomy" id="181172"/>
    <lineage>
        <taxon>Eukaryota</taxon>
        <taxon>Fungi</taxon>
        <taxon>Dikarya</taxon>
        <taxon>Basidiomycota</taxon>
        <taxon>Agaricomycotina</taxon>
        <taxon>Tremellomycetes</taxon>
        <taxon>Trichosporonales</taxon>
        <taxon>Trichosporonaceae</taxon>
        <taxon>Vanrija</taxon>
    </lineage>
</organism>
<evidence type="ECO:0000313" key="4">
    <source>
        <dbReference type="EMBL" id="KAL1405611.1"/>
    </source>
</evidence>